<dbReference type="GO" id="GO:0005886">
    <property type="term" value="C:plasma membrane"/>
    <property type="evidence" value="ECO:0007669"/>
    <property type="project" value="TreeGrafter"/>
</dbReference>
<accession>A0A482VM58</accession>
<comment type="caution">
    <text evidence="8">The sequence shown here is derived from an EMBL/GenBank/DDBJ whole genome shotgun (WGS) entry which is preliminary data.</text>
</comment>
<reference evidence="8 9" key="1">
    <citation type="submission" date="2017-03" db="EMBL/GenBank/DDBJ databases">
        <title>Genome of the blue death feigning beetle - Asbolus verrucosus.</title>
        <authorList>
            <person name="Rider S.D."/>
        </authorList>
    </citation>
    <scope>NUCLEOTIDE SEQUENCE [LARGE SCALE GENOMIC DNA]</scope>
    <source>
        <strain evidence="8">Butters</strain>
        <tissue evidence="8">Head and leg muscle</tissue>
    </source>
</reference>
<evidence type="ECO:0000313" key="9">
    <source>
        <dbReference type="Proteomes" id="UP000292052"/>
    </source>
</evidence>
<feature type="non-terminal residue" evidence="8">
    <location>
        <position position="104"/>
    </location>
</feature>
<comment type="subcellular location">
    <subcellularLocation>
        <location evidence="1 6">Membrane</location>
        <topology evidence="1 6">Multi-pass membrane protein</topology>
    </subcellularLocation>
</comment>
<organism evidence="8 9">
    <name type="scientific">Asbolus verrucosus</name>
    <name type="common">Desert ironclad beetle</name>
    <dbReference type="NCBI Taxonomy" id="1661398"/>
    <lineage>
        <taxon>Eukaryota</taxon>
        <taxon>Metazoa</taxon>
        <taxon>Ecdysozoa</taxon>
        <taxon>Arthropoda</taxon>
        <taxon>Hexapoda</taxon>
        <taxon>Insecta</taxon>
        <taxon>Pterygota</taxon>
        <taxon>Neoptera</taxon>
        <taxon>Endopterygota</taxon>
        <taxon>Coleoptera</taxon>
        <taxon>Polyphaga</taxon>
        <taxon>Cucujiformia</taxon>
        <taxon>Tenebrionidae</taxon>
        <taxon>Pimeliinae</taxon>
        <taxon>Asbolus</taxon>
    </lineage>
</organism>
<evidence type="ECO:0000313" key="8">
    <source>
        <dbReference type="EMBL" id="RZC34041.1"/>
    </source>
</evidence>
<protein>
    <recommendedName>
        <fullName evidence="6">Anoctamin</fullName>
    </recommendedName>
</protein>
<keyword evidence="5" id="KW-0472">Membrane</keyword>
<evidence type="ECO:0000256" key="1">
    <source>
        <dbReference type="ARBA" id="ARBA00004141"/>
    </source>
</evidence>
<feature type="domain" description="Anoctamin transmembrane" evidence="7">
    <location>
        <begin position="1"/>
        <end position="67"/>
    </location>
</feature>
<dbReference type="PANTHER" id="PTHR12308:SF84">
    <property type="entry name" value="ANOCTAMIN"/>
    <property type="match status" value="1"/>
</dbReference>
<keyword evidence="3" id="KW-0812">Transmembrane</keyword>
<evidence type="ECO:0000256" key="5">
    <source>
        <dbReference type="ARBA" id="ARBA00023136"/>
    </source>
</evidence>
<evidence type="ECO:0000256" key="2">
    <source>
        <dbReference type="ARBA" id="ARBA00009671"/>
    </source>
</evidence>
<dbReference type="AlphaFoldDB" id="A0A482VM58"/>
<dbReference type="Pfam" id="PF04547">
    <property type="entry name" value="Anoctamin"/>
    <property type="match status" value="1"/>
</dbReference>
<dbReference type="Proteomes" id="UP000292052">
    <property type="component" value="Unassembled WGS sequence"/>
</dbReference>
<dbReference type="EMBL" id="QDEB01083517">
    <property type="protein sequence ID" value="RZC34041.1"/>
    <property type="molecule type" value="Genomic_DNA"/>
</dbReference>
<dbReference type="InterPro" id="IPR049452">
    <property type="entry name" value="Anoctamin_TM"/>
</dbReference>
<evidence type="ECO:0000256" key="4">
    <source>
        <dbReference type="ARBA" id="ARBA00022989"/>
    </source>
</evidence>
<gene>
    <name evidence="8" type="ORF">BDFB_014948</name>
</gene>
<comment type="similarity">
    <text evidence="2 6">Belongs to the anoctamin family.</text>
</comment>
<evidence type="ECO:0000256" key="3">
    <source>
        <dbReference type="ARBA" id="ARBA00022692"/>
    </source>
</evidence>
<keyword evidence="9" id="KW-1185">Reference proteome</keyword>
<evidence type="ECO:0000256" key="6">
    <source>
        <dbReference type="RuleBase" id="RU280814"/>
    </source>
</evidence>
<sequence length="104" mass="11887">IGAWNNILEAITHLSTATNAFVIAFTSDFVARQIYRYKHGNSLEGYIKSTLSIYDMKDSGTVTNQIVDIGKGNSTLCYYRALRYPPDHPKKYQLTPQYWYEVGI</sequence>
<name>A0A482VM58_ASBVE</name>
<dbReference type="GO" id="GO:0005254">
    <property type="term" value="F:chloride channel activity"/>
    <property type="evidence" value="ECO:0007669"/>
    <property type="project" value="TreeGrafter"/>
</dbReference>
<evidence type="ECO:0000259" key="7">
    <source>
        <dbReference type="Pfam" id="PF04547"/>
    </source>
</evidence>
<dbReference type="PANTHER" id="PTHR12308">
    <property type="entry name" value="ANOCTAMIN"/>
    <property type="match status" value="1"/>
</dbReference>
<feature type="non-terminal residue" evidence="8">
    <location>
        <position position="1"/>
    </location>
</feature>
<keyword evidence="4" id="KW-1133">Transmembrane helix</keyword>
<proteinExistence type="inferred from homology"/>
<dbReference type="OrthoDB" id="6780687at2759"/>
<dbReference type="InterPro" id="IPR007632">
    <property type="entry name" value="Anoctamin"/>
</dbReference>